<proteinExistence type="predicted"/>
<reference evidence="2 3" key="1">
    <citation type="submission" date="2020-07" db="EMBL/GenBank/DDBJ databases">
        <title>Sequencing the genomes of 1000 actinobacteria strains.</title>
        <authorList>
            <person name="Klenk H.-P."/>
        </authorList>
    </citation>
    <scope>NUCLEOTIDE SEQUENCE [LARGE SCALE GENOMIC DNA]</scope>
    <source>
        <strain evidence="2 3">DSM 26341</strain>
    </source>
</reference>
<feature type="domain" description="Nudix hydrolase" evidence="1">
    <location>
        <begin position="2"/>
        <end position="95"/>
    </location>
</feature>
<evidence type="ECO:0000259" key="1">
    <source>
        <dbReference type="Pfam" id="PF00293"/>
    </source>
</evidence>
<dbReference type="Proteomes" id="UP000539111">
    <property type="component" value="Unassembled WGS sequence"/>
</dbReference>
<dbReference type="EMBL" id="JACBZP010000001">
    <property type="protein sequence ID" value="NYI68826.1"/>
    <property type="molecule type" value="Genomic_DNA"/>
</dbReference>
<keyword evidence="3" id="KW-1185">Reference proteome</keyword>
<accession>A0A7Z0IIW7</accession>
<protein>
    <submittedName>
        <fullName evidence="2">8-oxo-dGTP pyrophosphatase MutT (NUDIX family)</fullName>
    </submittedName>
</protein>
<organism evidence="2 3">
    <name type="scientific">Spelaeicoccus albus</name>
    <dbReference type="NCBI Taxonomy" id="1280376"/>
    <lineage>
        <taxon>Bacteria</taxon>
        <taxon>Bacillati</taxon>
        <taxon>Actinomycetota</taxon>
        <taxon>Actinomycetes</taxon>
        <taxon>Micrococcales</taxon>
        <taxon>Brevibacteriaceae</taxon>
        <taxon>Spelaeicoccus</taxon>
    </lineage>
</organism>
<dbReference type="Pfam" id="PF00293">
    <property type="entry name" value="NUDIX"/>
    <property type="match status" value="1"/>
</dbReference>
<name>A0A7Z0IIW7_9MICO</name>
<evidence type="ECO:0000313" key="2">
    <source>
        <dbReference type="EMBL" id="NYI68826.1"/>
    </source>
</evidence>
<sequence length="114" mass="12592">MELGESINQALTRELLEEAGCRPEPGAMCRLFFSHIATSRRLEPYMPHVPHPVAWWTFAVLPTEVVGQPTCPVDGEQITKVSHVSVEKAIEVLSAGSDPMHADIVRLAVHLQLI</sequence>
<dbReference type="Gene3D" id="3.90.79.10">
    <property type="entry name" value="Nucleoside Triphosphate Pyrophosphohydrolase"/>
    <property type="match status" value="1"/>
</dbReference>
<dbReference type="AlphaFoldDB" id="A0A7Z0IIW7"/>
<dbReference type="InterPro" id="IPR015797">
    <property type="entry name" value="NUDIX_hydrolase-like_dom_sf"/>
</dbReference>
<dbReference type="InterPro" id="IPR000086">
    <property type="entry name" value="NUDIX_hydrolase_dom"/>
</dbReference>
<evidence type="ECO:0000313" key="3">
    <source>
        <dbReference type="Proteomes" id="UP000539111"/>
    </source>
</evidence>
<gene>
    <name evidence="2" type="ORF">BJY26_003132</name>
</gene>
<dbReference type="SUPFAM" id="SSF55811">
    <property type="entry name" value="Nudix"/>
    <property type="match status" value="1"/>
</dbReference>
<comment type="caution">
    <text evidence="2">The sequence shown here is derived from an EMBL/GenBank/DDBJ whole genome shotgun (WGS) entry which is preliminary data.</text>
</comment>